<comment type="caution">
    <text evidence="3">The sequence shown here is derived from an EMBL/GenBank/DDBJ whole genome shotgun (WGS) entry which is preliminary data.</text>
</comment>
<dbReference type="PANTHER" id="PTHR42783">
    <property type="entry name" value="GLUTAMATE SYNTHASE [NADPH] SMALL CHAIN"/>
    <property type="match status" value="1"/>
</dbReference>
<evidence type="ECO:0000313" key="4">
    <source>
        <dbReference type="Proteomes" id="UP000236725"/>
    </source>
</evidence>
<dbReference type="Pfam" id="PF14691">
    <property type="entry name" value="Fer4_20"/>
    <property type="match status" value="1"/>
</dbReference>
<dbReference type="PRINTS" id="PR00419">
    <property type="entry name" value="ADXRDTASE"/>
</dbReference>
<keyword evidence="4" id="KW-1185">Reference proteome</keyword>
<dbReference type="PANTHER" id="PTHR42783:SF3">
    <property type="entry name" value="GLUTAMATE SYNTHASE [NADPH] SMALL CHAIN-RELATED"/>
    <property type="match status" value="1"/>
</dbReference>
<dbReference type="SUPFAM" id="SSF51971">
    <property type="entry name" value="Nucleotide-binding domain"/>
    <property type="match status" value="1"/>
</dbReference>
<dbReference type="Proteomes" id="UP000236725">
    <property type="component" value="Unassembled WGS sequence"/>
</dbReference>
<sequence>MTTEEMIAARRAEPWREALRKSKKNKERADIPRVKMNELDPEYRSHTRLEEVNLGLTKEQAMQEAQRCLDCPNPTCMQGCPVSINIPTFIKNVERGEFLEAAKVLKETSALPAVCGRVCPQEKQCESKCIHLKMGKEAVAIGYLERFAADYERESGNISVPEIAEKKDIKIAVIGSGPAGLSFAGDMAKRGYDVTVFEALHEIGGVLKYGIPEFRLPNKIVDVEIDGLRKMGVHFFSNCIVGKTISYEDLHAEGFKGVFVASGAGLPNFMNIPGENLVGVMSSNEYLTRVNLMDAANPESDTPVLQGKKVAVIGGGNTAMDSVRTARRLGAERAIIVYRRSEDEMPARLEEVKHAKEEGVEFMTLHNPVEYIGDDKGCVKQMKLQRMQLGEPDASGRRSPVPVEGAIETIDVDEVIVSVGVSPNPLVPRAFEGLEVSRKGTIVVNEESMKSALGDVYAGGDIVRGGATVILAMGDGRRAAAAMDADLQSL</sequence>
<reference evidence="3 4" key="1">
    <citation type="submission" date="2016-10" db="EMBL/GenBank/DDBJ databases">
        <authorList>
            <person name="Varghese N."/>
            <person name="Submissions S."/>
        </authorList>
    </citation>
    <scope>NUCLEOTIDE SEQUENCE [LARGE SCALE GENOMIC DNA]</scope>
    <source>
        <strain evidence="3 4">DSM 29073</strain>
    </source>
</reference>
<dbReference type="SUPFAM" id="SSF46548">
    <property type="entry name" value="alpha-helical ferredoxin"/>
    <property type="match status" value="1"/>
</dbReference>
<dbReference type="NCBIfam" id="TIGR01316">
    <property type="entry name" value="gltA"/>
    <property type="match status" value="1"/>
</dbReference>
<evidence type="ECO:0000259" key="1">
    <source>
        <dbReference type="Pfam" id="PF07992"/>
    </source>
</evidence>
<dbReference type="AlphaFoldDB" id="A0A8G2F9Y5"/>
<dbReference type="RefSeq" id="WP_099464346.1">
    <property type="nucleotide sequence ID" value="NZ_FNVS01000004.1"/>
</dbReference>
<dbReference type="Gene3D" id="3.50.50.60">
    <property type="entry name" value="FAD/NAD(P)-binding domain"/>
    <property type="match status" value="2"/>
</dbReference>
<proteinExistence type="predicted"/>
<dbReference type="InterPro" id="IPR023753">
    <property type="entry name" value="FAD/NAD-binding_dom"/>
</dbReference>
<dbReference type="GO" id="GO:0016491">
    <property type="term" value="F:oxidoreductase activity"/>
    <property type="evidence" value="ECO:0007669"/>
    <property type="project" value="InterPro"/>
</dbReference>
<dbReference type="InterPro" id="IPR028261">
    <property type="entry name" value="DPD_II"/>
</dbReference>
<dbReference type="GO" id="GO:0051536">
    <property type="term" value="F:iron-sulfur cluster binding"/>
    <property type="evidence" value="ECO:0007669"/>
    <property type="project" value="InterPro"/>
</dbReference>
<evidence type="ECO:0000313" key="3">
    <source>
        <dbReference type="EMBL" id="SEF64247.1"/>
    </source>
</evidence>
<accession>A0A8G2F9Y5</accession>
<dbReference type="Pfam" id="PF07992">
    <property type="entry name" value="Pyr_redox_2"/>
    <property type="match status" value="1"/>
</dbReference>
<name>A0A8G2F9Y5_9BACT</name>
<feature type="domain" description="Dihydroprymidine dehydrogenase" evidence="2">
    <location>
        <begin position="48"/>
        <end position="156"/>
    </location>
</feature>
<dbReference type="InterPro" id="IPR009051">
    <property type="entry name" value="Helical_ferredxn"/>
</dbReference>
<organism evidence="3 4">
    <name type="scientific">Parabacteroides chinchillae</name>
    <dbReference type="NCBI Taxonomy" id="871327"/>
    <lineage>
        <taxon>Bacteria</taxon>
        <taxon>Pseudomonadati</taxon>
        <taxon>Bacteroidota</taxon>
        <taxon>Bacteroidia</taxon>
        <taxon>Bacteroidales</taxon>
        <taxon>Tannerellaceae</taxon>
        <taxon>Parabacteroides</taxon>
    </lineage>
</organism>
<gene>
    <name evidence="3" type="ORF">SAMN05444001_1048</name>
</gene>
<dbReference type="InterPro" id="IPR036188">
    <property type="entry name" value="FAD/NAD-bd_sf"/>
</dbReference>
<dbReference type="Gene3D" id="1.10.1060.10">
    <property type="entry name" value="Alpha-helical ferredoxin"/>
    <property type="match status" value="1"/>
</dbReference>
<evidence type="ECO:0000259" key="2">
    <source>
        <dbReference type="Pfam" id="PF14691"/>
    </source>
</evidence>
<dbReference type="InterPro" id="IPR006004">
    <property type="entry name" value="SudA-like"/>
</dbReference>
<feature type="domain" description="FAD/NAD(P)-binding" evidence="1">
    <location>
        <begin position="170"/>
        <end position="476"/>
    </location>
</feature>
<protein>
    <submittedName>
        <fullName evidence="3">Glutamate synthase (NADPH/NADH) small chain</fullName>
    </submittedName>
</protein>
<dbReference type="EMBL" id="FNVS01000004">
    <property type="protein sequence ID" value="SEF64247.1"/>
    <property type="molecule type" value="Genomic_DNA"/>
</dbReference>